<feature type="domain" description="F-box/LRR-repeat protein 18 LRR" evidence="2">
    <location>
        <begin position="74"/>
        <end position="141"/>
    </location>
</feature>
<evidence type="ECO:0000259" key="1">
    <source>
        <dbReference type="Pfam" id="PF12937"/>
    </source>
</evidence>
<dbReference type="AlphaFoldDB" id="A0A9X0D842"/>
<dbReference type="InterPro" id="IPR036047">
    <property type="entry name" value="F-box-like_dom_sf"/>
</dbReference>
<dbReference type="Gene3D" id="3.80.10.10">
    <property type="entry name" value="Ribonuclease Inhibitor"/>
    <property type="match status" value="1"/>
</dbReference>
<dbReference type="CDD" id="cd09917">
    <property type="entry name" value="F-box_SF"/>
    <property type="match status" value="1"/>
</dbReference>
<reference evidence="3" key="1">
    <citation type="submission" date="2023-01" db="EMBL/GenBank/DDBJ databases">
        <title>Genome assembly of the deep-sea coral Lophelia pertusa.</title>
        <authorList>
            <person name="Herrera S."/>
            <person name="Cordes E."/>
        </authorList>
    </citation>
    <scope>NUCLEOTIDE SEQUENCE</scope>
    <source>
        <strain evidence="3">USNM1676648</strain>
        <tissue evidence="3">Polyp</tissue>
    </source>
</reference>
<comment type="caution">
    <text evidence="3">The sequence shown here is derived from an EMBL/GenBank/DDBJ whole genome shotgun (WGS) entry which is preliminary data.</text>
</comment>
<dbReference type="SUPFAM" id="SSF52047">
    <property type="entry name" value="RNI-like"/>
    <property type="match status" value="1"/>
</dbReference>
<dbReference type="InterPro" id="IPR001810">
    <property type="entry name" value="F-box_dom"/>
</dbReference>
<dbReference type="Pfam" id="PF12937">
    <property type="entry name" value="F-box-like"/>
    <property type="match status" value="1"/>
</dbReference>
<keyword evidence="4" id="KW-1185">Reference proteome</keyword>
<gene>
    <name evidence="3" type="primary">FBXL18_1</name>
    <name evidence="3" type="ORF">OS493_026190</name>
</gene>
<evidence type="ECO:0000313" key="4">
    <source>
        <dbReference type="Proteomes" id="UP001163046"/>
    </source>
</evidence>
<evidence type="ECO:0000313" key="3">
    <source>
        <dbReference type="EMBL" id="KAJ7390315.1"/>
    </source>
</evidence>
<evidence type="ECO:0000259" key="2">
    <source>
        <dbReference type="Pfam" id="PF19729"/>
    </source>
</evidence>
<dbReference type="OrthoDB" id="5978970at2759"/>
<accession>A0A9X0D842</accession>
<dbReference type="Proteomes" id="UP001163046">
    <property type="component" value="Unassembled WGS sequence"/>
</dbReference>
<dbReference type="InterPro" id="IPR032675">
    <property type="entry name" value="LRR_dom_sf"/>
</dbReference>
<dbReference type="Pfam" id="PF19729">
    <property type="entry name" value="LRR_FBXL18"/>
    <property type="match status" value="1"/>
</dbReference>
<dbReference type="EMBL" id="MU825418">
    <property type="protein sequence ID" value="KAJ7390315.1"/>
    <property type="molecule type" value="Genomic_DNA"/>
</dbReference>
<dbReference type="InterPro" id="IPR045627">
    <property type="entry name" value="FBXL18_LRR"/>
</dbReference>
<dbReference type="Gene3D" id="1.20.1280.50">
    <property type="match status" value="1"/>
</dbReference>
<name>A0A9X0D842_9CNID</name>
<protein>
    <submittedName>
        <fullName evidence="3">F-box and leucine-rich repeat protein 18</fullName>
    </submittedName>
</protein>
<dbReference type="SUPFAM" id="SSF81383">
    <property type="entry name" value="F-box domain"/>
    <property type="match status" value="1"/>
</dbReference>
<organism evidence="3 4">
    <name type="scientific">Desmophyllum pertusum</name>
    <dbReference type="NCBI Taxonomy" id="174260"/>
    <lineage>
        <taxon>Eukaryota</taxon>
        <taxon>Metazoa</taxon>
        <taxon>Cnidaria</taxon>
        <taxon>Anthozoa</taxon>
        <taxon>Hexacorallia</taxon>
        <taxon>Scleractinia</taxon>
        <taxon>Caryophylliina</taxon>
        <taxon>Caryophylliidae</taxon>
        <taxon>Desmophyllum</taxon>
    </lineage>
</organism>
<sequence length="176" mass="20149">MTYPLLWSCSKIQDGVTSQEMLFTIFQNLDPLELISLSRVNRRWHNVALHPRLHRSVDFQRKPHLSSTAICKYINKFKHSLQELNLQECYWIEGRALSSALQKCRTLTSLNVLGCSVTKKNLCSVLKQNGNIRSLAWSIQASDLRLITSPSHPTPLFREFLVSFCSELAIVFTGLD</sequence>
<feature type="domain" description="F-box" evidence="1">
    <location>
        <begin position="20"/>
        <end position="59"/>
    </location>
</feature>
<dbReference type="GO" id="GO:0031146">
    <property type="term" value="P:SCF-dependent proteasomal ubiquitin-dependent protein catabolic process"/>
    <property type="evidence" value="ECO:0007669"/>
    <property type="project" value="InterPro"/>
</dbReference>
<proteinExistence type="predicted"/>